<evidence type="ECO:0000313" key="4">
    <source>
        <dbReference type="Proteomes" id="UP001162834"/>
    </source>
</evidence>
<dbReference type="KEGG" id="sbae:DSM104329_00704"/>
<evidence type="ECO:0000313" key="3">
    <source>
        <dbReference type="EMBL" id="UGS34328.1"/>
    </source>
</evidence>
<organism evidence="3 4">
    <name type="scientific">Capillimicrobium parvum</name>
    <dbReference type="NCBI Taxonomy" id="2884022"/>
    <lineage>
        <taxon>Bacteria</taxon>
        <taxon>Bacillati</taxon>
        <taxon>Actinomycetota</taxon>
        <taxon>Thermoleophilia</taxon>
        <taxon>Solirubrobacterales</taxon>
        <taxon>Capillimicrobiaceae</taxon>
        <taxon>Capillimicrobium</taxon>
    </lineage>
</organism>
<name>A0A9E6XUF8_9ACTN</name>
<accession>A0A9E6XUF8</accession>
<dbReference type="EMBL" id="CP087164">
    <property type="protein sequence ID" value="UGS34328.1"/>
    <property type="molecule type" value="Genomic_DNA"/>
</dbReference>
<dbReference type="Proteomes" id="UP001162834">
    <property type="component" value="Chromosome"/>
</dbReference>
<dbReference type="InterPro" id="IPR053854">
    <property type="entry name" value="DUF7018"/>
</dbReference>
<dbReference type="RefSeq" id="WP_259314012.1">
    <property type="nucleotide sequence ID" value="NZ_CP087164.1"/>
</dbReference>
<evidence type="ECO:0000256" key="1">
    <source>
        <dbReference type="SAM" id="SignalP"/>
    </source>
</evidence>
<evidence type="ECO:0000259" key="2">
    <source>
        <dbReference type="Pfam" id="PF22872"/>
    </source>
</evidence>
<keyword evidence="1" id="KW-0732">Signal</keyword>
<sequence length="162" mass="17201">MTAAVAVRRPAAGLAAVLTAVLLALAGCGGDESVKEGNAYVAKVNKAQTTFAQTIRRINRQVTAKSTAAQDRATLGDYIKAVDGVVARLRAIKPPEGVAPLHQRLVRSIDHYGREVESAANSLEDPTADRLLEAQQTLLDATETVTRQINGTIADINTKLRS</sequence>
<dbReference type="AlphaFoldDB" id="A0A9E6XUF8"/>
<reference evidence="3" key="1">
    <citation type="journal article" date="2022" name="Int. J. Syst. Evol. Microbiol.">
        <title>Pseudomonas aegrilactucae sp. nov. and Pseudomonas morbosilactucae sp. nov., pathogens causing bacterial rot of lettuce in Japan.</title>
        <authorList>
            <person name="Sawada H."/>
            <person name="Fujikawa T."/>
            <person name="Satou M."/>
        </authorList>
    </citation>
    <scope>NUCLEOTIDE SEQUENCE</scope>
    <source>
        <strain evidence="3">0166_1</strain>
    </source>
</reference>
<keyword evidence="4" id="KW-1185">Reference proteome</keyword>
<feature type="signal peptide" evidence="1">
    <location>
        <begin position="1"/>
        <end position="26"/>
    </location>
</feature>
<proteinExistence type="predicted"/>
<protein>
    <recommendedName>
        <fullName evidence="2">DUF7018 domain-containing protein</fullName>
    </recommendedName>
</protein>
<dbReference type="Pfam" id="PF22872">
    <property type="entry name" value="DUF7018"/>
    <property type="match status" value="1"/>
</dbReference>
<feature type="chain" id="PRO_5038805951" description="DUF7018 domain-containing protein" evidence="1">
    <location>
        <begin position="27"/>
        <end position="162"/>
    </location>
</feature>
<feature type="domain" description="DUF7018" evidence="2">
    <location>
        <begin position="39"/>
        <end position="141"/>
    </location>
</feature>
<gene>
    <name evidence="3" type="ORF">DSM104329_00704</name>
</gene>